<evidence type="ECO:0000313" key="3">
    <source>
        <dbReference type="EnsemblMetazoa" id="AALB016013-PA"/>
    </source>
</evidence>
<dbReference type="Proteomes" id="UP000069272">
    <property type="component" value="Chromosome 2R"/>
</dbReference>
<feature type="region of interest" description="Disordered" evidence="1">
    <location>
        <begin position="907"/>
        <end position="935"/>
    </location>
</feature>
<feature type="region of interest" description="Disordered" evidence="1">
    <location>
        <begin position="438"/>
        <end position="517"/>
    </location>
</feature>
<evidence type="ECO:0000256" key="1">
    <source>
        <dbReference type="SAM" id="MobiDB-lite"/>
    </source>
</evidence>
<feature type="region of interest" description="Disordered" evidence="1">
    <location>
        <begin position="1"/>
        <end position="81"/>
    </location>
</feature>
<feature type="compositionally biased region" description="Basic and acidic residues" evidence="1">
    <location>
        <begin position="755"/>
        <end position="773"/>
    </location>
</feature>
<reference evidence="3" key="2">
    <citation type="submission" date="2022-08" db="UniProtKB">
        <authorList>
            <consortium name="EnsemblMetazoa"/>
        </authorList>
    </citation>
    <scope>IDENTIFICATION</scope>
    <source>
        <strain evidence="3">STECLA/ALBI9_A</strain>
    </source>
</reference>
<dbReference type="GO" id="GO:0000796">
    <property type="term" value="C:condensin complex"/>
    <property type="evidence" value="ECO:0007669"/>
    <property type="project" value="TreeGrafter"/>
</dbReference>
<dbReference type="GO" id="GO:0051306">
    <property type="term" value="P:mitotic sister chromatid separation"/>
    <property type="evidence" value="ECO:0007669"/>
    <property type="project" value="TreeGrafter"/>
</dbReference>
<dbReference type="EnsemblMetazoa" id="AALB016013-RA">
    <property type="protein sequence ID" value="AALB016013-PA"/>
    <property type="gene ID" value="AALB016013"/>
</dbReference>
<name>A0A1Y9G8E5_ANOAL</name>
<feature type="domain" description="Condensin-2 complex subunit H2 C-terminal" evidence="2">
    <location>
        <begin position="783"/>
        <end position="901"/>
    </location>
</feature>
<dbReference type="Pfam" id="PF16858">
    <property type="entry name" value="CNDH2_C"/>
    <property type="match status" value="1"/>
</dbReference>
<evidence type="ECO:0000259" key="2">
    <source>
        <dbReference type="Pfam" id="PF16858"/>
    </source>
</evidence>
<organism evidence="3 4">
    <name type="scientific">Anopheles albimanus</name>
    <name type="common">New world malaria mosquito</name>
    <dbReference type="NCBI Taxonomy" id="7167"/>
    <lineage>
        <taxon>Eukaryota</taxon>
        <taxon>Metazoa</taxon>
        <taxon>Ecdysozoa</taxon>
        <taxon>Arthropoda</taxon>
        <taxon>Hexapoda</taxon>
        <taxon>Insecta</taxon>
        <taxon>Pterygota</taxon>
        <taxon>Neoptera</taxon>
        <taxon>Endopterygota</taxon>
        <taxon>Diptera</taxon>
        <taxon>Nematocera</taxon>
        <taxon>Culicoidea</taxon>
        <taxon>Culicidae</taxon>
        <taxon>Anophelinae</taxon>
        <taxon>Anopheles</taxon>
    </lineage>
</organism>
<feature type="compositionally biased region" description="Basic residues" evidence="1">
    <location>
        <begin position="1"/>
        <end position="11"/>
    </location>
</feature>
<dbReference type="InterPro" id="IPR031737">
    <property type="entry name" value="CNDH2_C"/>
</dbReference>
<dbReference type="AlphaFoldDB" id="A0A1Y9G8E5"/>
<dbReference type="VEuPathDB" id="VectorBase:AALB016013"/>
<feature type="region of interest" description="Disordered" evidence="1">
    <location>
        <begin position="525"/>
        <end position="544"/>
    </location>
</feature>
<proteinExistence type="predicted"/>
<dbReference type="GO" id="GO:0010032">
    <property type="term" value="P:meiotic chromosome condensation"/>
    <property type="evidence" value="ECO:0007669"/>
    <property type="project" value="TreeGrafter"/>
</dbReference>
<dbReference type="PANTHER" id="PTHR14324:SF3">
    <property type="entry name" value="CONDENSIN-2 COMPLEX SUBUNIT H2"/>
    <property type="match status" value="1"/>
</dbReference>
<sequence length="1043" mass="115674">MKRTNRNRTNRGKPAGGQQHESETSSDEEPLDSYRGAGGGGGGGGECSKRVSLSPSKRPRNLPQHAMGGNDDDEEEAGPSGFSAVRHLDGSLDRPEKIASMLMHATEKMERCWNLDLQTCLSQYVALRPNPNFPEAAMVVSCAAMVYGRKVDYLGEIVMHMNHGQLMREHEEKEAKKKSGSAGEEGETGTAATSAPVKEGRKRSARFKQIKESDFDEIEFTVKDKDVVPLEQLMEASRLVEVDWRTKVRRMQEMCDELRAGAPSKRRAEILNRLRDEAEIGSLLSSHGMVRRNPILDPESGDSIGTRFDYQVFLNFIDSKTGGLIAEHDLKHYFQRRDVIDMLNEQQEFERERCNQLGIAQPPAILNLQPRECRLFLPPEYLRNQHNIDVQDTSDFEKALMEARISNYRTDPILELMGPEDEKRLSAIAEARLAQGATPLDGSIGPNDSGIGDSFNESEINANSTQNTDGPTVGMDTLHSSEDNPPDDELMALERSDTETKPSVAGTGEAGEKSTGEALRLSVDEGIGVDRDPPSLTQSPAAEKTEPAAISFGRGVVIPKPVAIPPVLLLINMLGLPETMVRKQLVFSLPAEYRPLKQAVMKRVDVRIKDIFTLDVYQLNADPMDPAQRPVSPELEDFLGFEEDEDKPAAKTHINKRPTKLQLEPPPQPRPATPEADFAGFNQEEIDRTKATATEWLARCPAQVKPLLESPKRTDPKPGSDPTTPNRTLSCDSGISDTMVQQSSSVSSLPAVDPIPEHSGDDIENDELPRPSEEVPSNDRIQQELAAERELKKATNDWEVRLKPLLLESEKRNHFDIHEYGTEIIDAFGEDAGPTTGGITLGQVLENKPPHSIARYFLSALMLANTNNLRIVNQNSDMTRRSHWDEISLHLLDRKRHHEELDQLGEMFGSDLHAQPRPSRSAKAPNRKRKGAAMTGTLLTDPTVRWLDAQGMEGTSTAKRNVPDNRNAVPQLMRFEARSGLQKPAVHEELDDDLLTVDLDTHHAELIPAPVRPFDFSCAQSVYSMADSAYCSTIRDADQSSVA</sequence>
<dbReference type="GO" id="GO:0003682">
    <property type="term" value="F:chromatin binding"/>
    <property type="evidence" value="ECO:0007669"/>
    <property type="project" value="TreeGrafter"/>
</dbReference>
<feature type="compositionally biased region" description="Polar residues" evidence="1">
    <location>
        <begin position="721"/>
        <end position="748"/>
    </location>
</feature>
<dbReference type="InterPro" id="IPR031739">
    <property type="entry name" value="Ncaph2"/>
</dbReference>
<keyword evidence="4" id="KW-1185">Reference proteome</keyword>
<dbReference type="STRING" id="7167.A0A1Y9G8E5"/>
<feature type="region of interest" description="Disordered" evidence="1">
    <location>
        <begin position="648"/>
        <end position="676"/>
    </location>
</feature>
<feature type="compositionally biased region" description="Polar residues" evidence="1">
    <location>
        <begin position="455"/>
        <end position="470"/>
    </location>
</feature>
<feature type="region of interest" description="Disordered" evidence="1">
    <location>
        <begin position="166"/>
        <end position="205"/>
    </location>
</feature>
<feature type="region of interest" description="Disordered" evidence="1">
    <location>
        <begin position="703"/>
        <end position="779"/>
    </location>
</feature>
<evidence type="ECO:0000313" key="4">
    <source>
        <dbReference type="Proteomes" id="UP000069272"/>
    </source>
</evidence>
<feature type="compositionally biased region" description="Basic and acidic residues" evidence="1">
    <location>
        <begin position="166"/>
        <end position="177"/>
    </location>
</feature>
<reference evidence="3 4" key="1">
    <citation type="journal article" date="2017" name="G3 (Bethesda)">
        <title>The Physical Genome Mapping of Anopheles albimanus Corrected Scaffold Misassemblies and Identified Interarm Rearrangements in Genus Anopheles.</title>
        <authorList>
            <person name="Artemov G.N."/>
            <person name="Peery A.N."/>
            <person name="Jiang X."/>
            <person name="Tu Z."/>
            <person name="Stegniy V.N."/>
            <person name="Sharakhova M.V."/>
            <person name="Sharakhov I.V."/>
        </authorList>
    </citation>
    <scope>NUCLEOTIDE SEQUENCE [LARGE SCALE GENOMIC DNA]</scope>
    <source>
        <strain evidence="3 4">ALBI9_A</strain>
    </source>
</reference>
<dbReference type="PANTHER" id="PTHR14324">
    <property type="entry name" value="CONDENSIN-2 COMPLEX SUBUNIT H2"/>
    <property type="match status" value="1"/>
</dbReference>
<feature type="compositionally biased region" description="Gly residues" evidence="1">
    <location>
        <begin position="36"/>
        <end position="46"/>
    </location>
</feature>
<dbReference type="GO" id="GO:0005634">
    <property type="term" value="C:nucleus"/>
    <property type="evidence" value="ECO:0007669"/>
    <property type="project" value="TreeGrafter"/>
</dbReference>
<protein>
    <recommendedName>
        <fullName evidence="2">Condensin-2 complex subunit H2 C-terminal domain-containing protein</fullName>
    </recommendedName>
</protein>
<accession>A0A1Y9G8E5</accession>